<dbReference type="RefSeq" id="WP_305992292.1">
    <property type="nucleotide sequence ID" value="NZ_JAVAMP010000005.1"/>
</dbReference>
<keyword evidence="1" id="KW-1133">Transmembrane helix</keyword>
<gene>
    <name evidence="2" type="ORF">Q5Y73_12755</name>
</gene>
<dbReference type="EMBL" id="JAVAMP010000005">
    <property type="protein sequence ID" value="MDP5274982.1"/>
    <property type="molecule type" value="Genomic_DNA"/>
</dbReference>
<comment type="caution">
    <text evidence="2">The sequence shown here is derived from an EMBL/GenBank/DDBJ whole genome shotgun (WGS) entry which is preliminary data.</text>
</comment>
<protein>
    <recommendedName>
        <fullName evidence="4">YwaF family protein</fullName>
    </recommendedName>
</protein>
<name>A0ABT9J0P8_9BACL</name>
<feature type="transmembrane region" description="Helical" evidence="1">
    <location>
        <begin position="237"/>
        <end position="257"/>
    </location>
</feature>
<keyword evidence="1" id="KW-0472">Membrane</keyword>
<proteinExistence type="predicted"/>
<keyword evidence="1" id="KW-0812">Transmembrane</keyword>
<evidence type="ECO:0000313" key="3">
    <source>
        <dbReference type="Proteomes" id="UP001231941"/>
    </source>
</evidence>
<organism evidence="2 3">
    <name type="scientific">Chengkuizengella axinellae</name>
    <dbReference type="NCBI Taxonomy" id="3064388"/>
    <lineage>
        <taxon>Bacteria</taxon>
        <taxon>Bacillati</taxon>
        <taxon>Bacillota</taxon>
        <taxon>Bacilli</taxon>
        <taxon>Bacillales</taxon>
        <taxon>Paenibacillaceae</taxon>
        <taxon>Chengkuizengella</taxon>
    </lineage>
</organism>
<feature type="transmembrane region" description="Helical" evidence="1">
    <location>
        <begin position="95"/>
        <end position="112"/>
    </location>
</feature>
<keyword evidence="3" id="KW-1185">Reference proteome</keyword>
<feature type="transmembrane region" description="Helical" evidence="1">
    <location>
        <begin position="6"/>
        <end position="23"/>
    </location>
</feature>
<evidence type="ECO:0008006" key="4">
    <source>
        <dbReference type="Google" id="ProtNLM"/>
    </source>
</evidence>
<dbReference type="Proteomes" id="UP001231941">
    <property type="component" value="Unassembled WGS sequence"/>
</dbReference>
<feature type="transmembrane region" description="Helical" evidence="1">
    <location>
        <begin position="176"/>
        <end position="194"/>
    </location>
</feature>
<sequence length="276" mass="32449">MNITIWPHVISMPIYFGILLFIISFFRKHYILSAYFWIAMLFTFPLWMIGGVEGWFRWAKILSVLIPTIIVGFSRIAVYENKEGRLWNTLKSEQFLWFFYGILFLNILEATLKDATMGNYYNALTGFLLCVTIPFAPKFWRITTSKYGDLIAYTTASWNFLYTSWNACFVYAESPIYFASSLCILLAAEIYPIIKRRPELYIIARIYTLAAHLVLRASFDIFPMTMNASSWFNPDVLHIWGLINFILIVPYLFWHMWQLHSGNSIKSFTRNRGMKQ</sequence>
<feature type="transmembrane region" description="Helical" evidence="1">
    <location>
        <begin position="30"/>
        <end position="49"/>
    </location>
</feature>
<feature type="transmembrane region" description="Helical" evidence="1">
    <location>
        <begin position="206"/>
        <end position="225"/>
    </location>
</feature>
<feature type="transmembrane region" description="Helical" evidence="1">
    <location>
        <begin position="55"/>
        <end position="74"/>
    </location>
</feature>
<evidence type="ECO:0000313" key="2">
    <source>
        <dbReference type="EMBL" id="MDP5274982.1"/>
    </source>
</evidence>
<accession>A0ABT9J0P8</accession>
<reference evidence="2 3" key="1">
    <citation type="submission" date="2023-08" db="EMBL/GenBank/DDBJ databases">
        <authorList>
            <person name="Park J.-S."/>
        </authorList>
    </citation>
    <scope>NUCLEOTIDE SEQUENCE [LARGE SCALE GENOMIC DNA]</scope>
    <source>
        <strain evidence="2 3">2205SS18-9</strain>
    </source>
</reference>
<evidence type="ECO:0000256" key="1">
    <source>
        <dbReference type="SAM" id="Phobius"/>
    </source>
</evidence>